<organism evidence="2 3">
    <name type="scientific">Endocarpon pusillum</name>
    <dbReference type="NCBI Taxonomy" id="364733"/>
    <lineage>
        <taxon>Eukaryota</taxon>
        <taxon>Fungi</taxon>
        <taxon>Dikarya</taxon>
        <taxon>Ascomycota</taxon>
        <taxon>Pezizomycotina</taxon>
        <taxon>Eurotiomycetes</taxon>
        <taxon>Chaetothyriomycetidae</taxon>
        <taxon>Verrucariales</taxon>
        <taxon>Verrucariaceae</taxon>
        <taxon>Endocarpon</taxon>
    </lineage>
</organism>
<feature type="region of interest" description="Disordered" evidence="1">
    <location>
        <begin position="1"/>
        <end position="94"/>
    </location>
</feature>
<gene>
    <name evidence="2" type="ORF">GJ744_006833</name>
</gene>
<protein>
    <submittedName>
        <fullName evidence="2">Uncharacterized protein</fullName>
    </submittedName>
</protein>
<evidence type="ECO:0000256" key="1">
    <source>
        <dbReference type="SAM" id="MobiDB-lite"/>
    </source>
</evidence>
<proteinExistence type="predicted"/>
<sequence length="167" mass="18592">MLHTLSKSILTVKGVESPSPAQLDQRPQVSPHLVARAAKLSTSSTKQNTNAGISRALPPPSTSIGGTTSARQNRPRKGNMNAAPSSDDHSPEEGPLDELLIKLFEQLPHPKDFMLFLKAYLKLYRTLRYDGWKLDENYDAHIIQLSRIIEELEKTGQCVIRGKIIRP</sequence>
<feature type="compositionally biased region" description="Polar residues" evidence="1">
    <location>
        <begin position="62"/>
        <end position="72"/>
    </location>
</feature>
<dbReference type="AlphaFoldDB" id="A0A8H7ANW1"/>
<dbReference type="Proteomes" id="UP000606974">
    <property type="component" value="Unassembled WGS sequence"/>
</dbReference>
<accession>A0A8H7ANW1</accession>
<comment type="caution">
    <text evidence="2">The sequence shown here is derived from an EMBL/GenBank/DDBJ whole genome shotgun (WGS) entry which is preliminary data.</text>
</comment>
<feature type="compositionally biased region" description="Polar residues" evidence="1">
    <location>
        <begin position="19"/>
        <end position="28"/>
    </location>
</feature>
<feature type="compositionally biased region" description="Polar residues" evidence="1">
    <location>
        <begin position="40"/>
        <end position="52"/>
    </location>
</feature>
<evidence type="ECO:0000313" key="3">
    <source>
        <dbReference type="Proteomes" id="UP000606974"/>
    </source>
</evidence>
<name>A0A8H7ANW1_9EURO</name>
<evidence type="ECO:0000313" key="2">
    <source>
        <dbReference type="EMBL" id="KAF7510337.1"/>
    </source>
</evidence>
<reference evidence="2" key="1">
    <citation type="submission" date="2020-02" db="EMBL/GenBank/DDBJ databases">
        <authorList>
            <person name="Palmer J.M."/>
        </authorList>
    </citation>
    <scope>NUCLEOTIDE SEQUENCE</scope>
    <source>
        <strain evidence="2">EPUS1.4</strain>
        <tissue evidence="2">Thallus</tissue>
    </source>
</reference>
<keyword evidence="3" id="KW-1185">Reference proteome</keyword>
<dbReference type="EMBL" id="JAACFV010000031">
    <property type="protein sequence ID" value="KAF7510337.1"/>
    <property type="molecule type" value="Genomic_DNA"/>
</dbReference>